<evidence type="ECO:0000256" key="1">
    <source>
        <dbReference type="SAM" id="SignalP"/>
    </source>
</evidence>
<protein>
    <recommendedName>
        <fullName evidence="4">DUF5723 domain-containing protein</fullName>
    </recommendedName>
</protein>
<dbReference type="Proteomes" id="UP000478505">
    <property type="component" value="Unassembled WGS sequence"/>
</dbReference>
<reference evidence="2 3" key="1">
    <citation type="submission" date="2020-02" db="EMBL/GenBank/DDBJ databases">
        <title>Flavobacteriaceae Psychroflexus bacterium YR1-1, complete genome.</title>
        <authorList>
            <person name="Li Y."/>
            <person name="Wu S."/>
        </authorList>
    </citation>
    <scope>NUCLEOTIDE SEQUENCE [LARGE SCALE GENOMIC DNA]</scope>
    <source>
        <strain evidence="2 3">YR1-1</strain>
    </source>
</reference>
<sequence>MWKRILFTLLMSSVAFAQNSDQVPQLQQQKGFGQIDFLSIDMPETVEGIREPNMAWSGLHYNLRFGDFYTGLGIYGSLTGQRGGFFTLGLNAGLQTHLSDLLFIDTGLHFGGGGGAGAPDGGGAFILPHADLGFQFKPFSVTLGYSYVNFIDKGRIESHQLHFGMQIPLNFNYATFDQIEKTYPSAALKNTSWDKPFKRFSGMLHLNNLMVSDRSVIANVSPSADRTIRLVGLEIDAYLEDNWFVFLKADGAYSGIPAGYMDVFLGGGYHLSFNNNKTNLLTKLGMGAGGGGGVDTQGGFMIYPDISLEQKLFEDLYLAINTGFMLTPDSHFSSSTYGLGLKYYTNFNGIRPKSESRSATFKGFEAILKQEVYANAQRTSNPTENLYQISFQLNYFLNKTFYLAGQTSFANFGNAGAYAEGIAGLGLQSPSLFGNTIQVFGQVLGGGAGGGNISTGQGLIIKPAAGLNLKLSPTLSLRSSVGYTKALRGDLASVFGSLGLSYKLAFLKAK</sequence>
<feature type="signal peptide" evidence="1">
    <location>
        <begin position="1"/>
        <end position="17"/>
    </location>
</feature>
<dbReference type="EMBL" id="JAAIKD010000001">
    <property type="protein sequence ID" value="NEV92721.1"/>
    <property type="molecule type" value="Genomic_DNA"/>
</dbReference>
<comment type="caution">
    <text evidence="2">The sequence shown here is derived from an EMBL/GenBank/DDBJ whole genome shotgun (WGS) entry which is preliminary data.</text>
</comment>
<proteinExistence type="predicted"/>
<dbReference type="RefSeq" id="WP_164003309.1">
    <property type="nucleotide sequence ID" value="NZ_JAAIKD010000001.1"/>
</dbReference>
<organism evidence="2 3">
    <name type="scientific">Psychroflexus aurantiacus</name>
    <dbReference type="NCBI Taxonomy" id="2709310"/>
    <lineage>
        <taxon>Bacteria</taxon>
        <taxon>Pseudomonadati</taxon>
        <taxon>Bacteroidota</taxon>
        <taxon>Flavobacteriia</taxon>
        <taxon>Flavobacteriales</taxon>
        <taxon>Flavobacteriaceae</taxon>
        <taxon>Psychroflexus</taxon>
    </lineage>
</organism>
<keyword evidence="3" id="KW-1185">Reference proteome</keyword>
<evidence type="ECO:0008006" key="4">
    <source>
        <dbReference type="Google" id="ProtNLM"/>
    </source>
</evidence>
<evidence type="ECO:0000313" key="3">
    <source>
        <dbReference type="Proteomes" id="UP000478505"/>
    </source>
</evidence>
<feature type="chain" id="PRO_5025489548" description="DUF5723 domain-containing protein" evidence="1">
    <location>
        <begin position="18"/>
        <end position="510"/>
    </location>
</feature>
<evidence type="ECO:0000313" key="2">
    <source>
        <dbReference type="EMBL" id="NEV92721.1"/>
    </source>
</evidence>
<keyword evidence="1" id="KW-0732">Signal</keyword>
<gene>
    <name evidence="2" type="ORF">G3567_00995</name>
</gene>
<accession>A0A6B3R4B5</accession>
<dbReference type="AlphaFoldDB" id="A0A6B3R4B5"/>
<name>A0A6B3R4B5_9FLAO</name>